<name>A0A1G6WT26_9BACT</name>
<feature type="signal peptide" evidence="1">
    <location>
        <begin position="1"/>
        <end position="20"/>
    </location>
</feature>
<accession>A0A1G6WT26</accession>
<organism evidence="3 4">
    <name type="scientific">Algoriphagus faecimaris</name>
    <dbReference type="NCBI Taxonomy" id="686796"/>
    <lineage>
        <taxon>Bacteria</taxon>
        <taxon>Pseudomonadati</taxon>
        <taxon>Bacteroidota</taxon>
        <taxon>Cytophagia</taxon>
        <taxon>Cytophagales</taxon>
        <taxon>Cyclobacteriaceae</taxon>
        <taxon>Algoriphagus</taxon>
    </lineage>
</organism>
<dbReference type="AlphaFoldDB" id="A0A1G6WT26"/>
<evidence type="ECO:0000259" key="2">
    <source>
        <dbReference type="SMART" id="SM00867"/>
    </source>
</evidence>
<dbReference type="Proteomes" id="UP000199060">
    <property type="component" value="Unassembled WGS sequence"/>
</dbReference>
<evidence type="ECO:0000313" key="4">
    <source>
        <dbReference type="Proteomes" id="UP000199060"/>
    </source>
</evidence>
<dbReference type="InterPro" id="IPR007372">
    <property type="entry name" value="Lipid/polyisoprenoid-bd_YceI"/>
</dbReference>
<dbReference type="PANTHER" id="PTHR34406:SF1">
    <property type="entry name" value="PROTEIN YCEI"/>
    <property type="match status" value="1"/>
</dbReference>
<reference evidence="4" key="1">
    <citation type="submission" date="2016-10" db="EMBL/GenBank/DDBJ databases">
        <authorList>
            <person name="Varghese N."/>
            <person name="Submissions S."/>
        </authorList>
    </citation>
    <scope>NUCLEOTIDE SEQUENCE [LARGE SCALE GENOMIC DNA]</scope>
    <source>
        <strain evidence="4">DSM 23095</strain>
    </source>
</reference>
<keyword evidence="1" id="KW-0732">Signal</keyword>
<gene>
    <name evidence="3" type="ORF">SAMN04488104_104725</name>
</gene>
<dbReference type="EMBL" id="FNAC01000047">
    <property type="protein sequence ID" value="SDD69032.1"/>
    <property type="molecule type" value="Genomic_DNA"/>
</dbReference>
<dbReference type="SMART" id="SM00867">
    <property type="entry name" value="YceI"/>
    <property type="match status" value="1"/>
</dbReference>
<feature type="chain" id="PRO_5011511877" evidence="1">
    <location>
        <begin position="21"/>
        <end position="181"/>
    </location>
</feature>
<dbReference type="PANTHER" id="PTHR34406">
    <property type="entry name" value="PROTEIN YCEI"/>
    <property type="match status" value="1"/>
</dbReference>
<dbReference type="Gene3D" id="2.40.128.110">
    <property type="entry name" value="Lipid/polyisoprenoid-binding, YceI-like"/>
    <property type="match status" value="1"/>
</dbReference>
<dbReference type="OrthoDB" id="116832at2"/>
<dbReference type="SUPFAM" id="SSF101874">
    <property type="entry name" value="YceI-like"/>
    <property type="match status" value="1"/>
</dbReference>
<dbReference type="STRING" id="686796.SAMN04488104_104725"/>
<feature type="domain" description="Lipid/polyisoprenoid-binding YceI-like" evidence="2">
    <location>
        <begin position="20"/>
        <end position="177"/>
    </location>
</feature>
<proteinExistence type="predicted"/>
<sequence>MRYCLAILLFLSFHSIFGQAYQTETGKAIFLSKAPLNEFTGESEVLQGLIDLEKNLVDFYLDLNTLNTGIGLRDRHMRDNYLETEKYPFAEFTGKMINVPDLQNGQSKAVSVNGKFKIHGVERDVRIEGELQQMKNGDLLLKAGFDVLLGDYDIPIPKLVFYELADKQEVSIEAVLKPKKK</sequence>
<evidence type="ECO:0000313" key="3">
    <source>
        <dbReference type="EMBL" id="SDD69032.1"/>
    </source>
</evidence>
<dbReference type="RefSeq" id="WP_087941044.1">
    <property type="nucleotide sequence ID" value="NZ_FNAC01000047.1"/>
</dbReference>
<protein>
    <submittedName>
        <fullName evidence="3">YceI-like domain-containing protein</fullName>
    </submittedName>
</protein>
<dbReference type="InterPro" id="IPR036761">
    <property type="entry name" value="TTHA0802/YceI-like_sf"/>
</dbReference>
<evidence type="ECO:0000256" key="1">
    <source>
        <dbReference type="SAM" id="SignalP"/>
    </source>
</evidence>
<keyword evidence="4" id="KW-1185">Reference proteome</keyword>
<dbReference type="Pfam" id="PF04264">
    <property type="entry name" value="YceI"/>
    <property type="match status" value="1"/>
</dbReference>